<comment type="caution">
    <text evidence="1">The sequence shown here is derived from an EMBL/GenBank/DDBJ whole genome shotgun (WGS) entry which is preliminary data.</text>
</comment>
<dbReference type="Proteomes" id="UP000075714">
    <property type="component" value="Unassembled WGS sequence"/>
</dbReference>
<gene>
    <name evidence="1" type="ORF">GPECTOR_13g669</name>
</gene>
<evidence type="ECO:0000313" key="1">
    <source>
        <dbReference type="EMBL" id="KXZ51182.1"/>
    </source>
</evidence>
<sequence>MDGDQGGAGSTWPSAPARLLLHRALPDLPADDCKTLTAILYIGNRVEAWGWSAWRRRNTMDDADRTAGGFTYIDNFKLLLQWQSPAAVPAAVAVIRGGP</sequence>
<evidence type="ECO:0000313" key="2">
    <source>
        <dbReference type="Proteomes" id="UP000075714"/>
    </source>
</evidence>
<reference evidence="2" key="1">
    <citation type="journal article" date="2016" name="Nat. Commun.">
        <title>The Gonium pectorale genome demonstrates co-option of cell cycle regulation during the evolution of multicellularity.</title>
        <authorList>
            <person name="Hanschen E.R."/>
            <person name="Marriage T.N."/>
            <person name="Ferris P.J."/>
            <person name="Hamaji T."/>
            <person name="Toyoda A."/>
            <person name="Fujiyama A."/>
            <person name="Neme R."/>
            <person name="Noguchi H."/>
            <person name="Minakuchi Y."/>
            <person name="Suzuki M."/>
            <person name="Kawai-Toyooka H."/>
            <person name="Smith D.R."/>
            <person name="Sparks H."/>
            <person name="Anderson J."/>
            <person name="Bakaric R."/>
            <person name="Luria V."/>
            <person name="Karger A."/>
            <person name="Kirschner M.W."/>
            <person name="Durand P.M."/>
            <person name="Michod R.E."/>
            <person name="Nozaki H."/>
            <person name="Olson B.J."/>
        </authorList>
    </citation>
    <scope>NUCLEOTIDE SEQUENCE [LARGE SCALE GENOMIC DNA]</scope>
    <source>
        <strain evidence="2">NIES-2863</strain>
    </source>
</reference>
<organism evidence="1 2">
    <name type="scientific">Gonium pectorale</name>
    <name type="common">Green alga</name>
    <dbReference type="NCBI Taxonomy" id="33097"/>
    <lineage>
        <taxon>Eukaryota</taxon>
        <taxon>Viridiplantae</taxon>
        <taxon>Chlorophyta</taxon>
        <taxon>core chlorophytes</taxon>
        <taxon>Chlorophyceae</taxon>
        <taxon>CS clade</taxon>
        <taxon>Chlamydomonadales</taxon>
        <taxon>Volvocaceae</taxon>
        <taxon>Gonium</taxon>
    </lineage>
</organism>
<name>A0A150GN77_GONPE</name>
<dbReference type="AlphaFoldDB" id="A0A150GN77"/>
<keyword evidence="2" id="KW-1185">Reference proteome</keyword>
<accession>A0A150GN77</accession>
<dbReference type="EMBL" id="LSYV01000014">
    <property type="protein sequence ID" value="KXZ51182.1"/>
    <property type="molecule type" value="Genomic_DNA"/>
</dbReference>
<protein>
    <submittedName>
        <fullName evidence="1">Uncharacterized protein</fullName>
    </submittedName>
</protein>
<proteinExistence type="predicted"/>